<feature type="domain" description="Diacylglycerol glucosyltransferase N-terminal" evidence="6">
    <location>
        <begin position="14"/>
        <end position="179"/>
    </location>
</feature>
<evidence type="ECO:0000256" key="3">
    <source>
        <dbReference type="ARBA" id="ARBA00022676"/>
    </source>
</evidence>
<dbReference type="InterPro" id="IPR050519">
    <property type="entry name" value="Glycosyltransf_28_UgtP"/>
</dbReference>
<evidence type="ECO:0000259" key="5">
    <source>
        <dbReference type="Pfam" id="PF04101"/>
    </source>
</evidence>
<reference evidence="7 8" key="1">
    <citation type="submission" date="2018-02" db="EMBL/GenBank/DDBJ databases">
        <title>Genomic Encyclopedia of Archaeal and Bacterial Type Strains, Phase II (KMG-II): from individual species to whole genera.</title>
        <authorList>
            <person name="Goeker M."/>
        </authorList>
    </citation>
    <scope>NUCLEOTIDE SEQUENCE [LARGE SCALE GENOMIC DNA]</scope>
    <source>
        <strain evidence="7 8">DSM 15099</strain>
    </source>
</reference>
<evidence type="ECO:0000313" key="8">
    <source>
        <dbReference type="Proteomes" id="UP000239863"/>
    </source>
</evidence>
<dbReference type="Gene3D" id="3.40.50.2000">
    <property type="entry name" value="Glycogen Phosphorylase B"/>
    <property type="match status" value="1"/>
</dbReference>
<dbReference type="STRING" id="37659.GCA_000703125_01981"/>
<dbReference type="EMBL" id="PTIS01000003">
    <property type="protein sequence ID" value="PPK48931.1"/>
    <property type="molecule type" value="Genomic_DNA"/>
</dbReference>
<dbReference type="Pfam" id="PF04101">
    <property type="entry name" value="Glyco_tran_28_C"/>
    <property type="match status" value="1"/>
</dbReference>
<gene>
    <name evidence="7" type="ORF">BD821_10351</name>
</gene>
<organism evidence="7 8">
    <name type="scientific">Clostridium algidicarnis DSM 15099</name>
    <dbReference type="NCBI Taxonomy" id="1121295"/>
    <lineage>
        <taxon>Bacteria</taxon>
        <taxon>Bacillati</taxon>
        <taxon>Bacillota</taxon>
        <taxon>Clostridia</taxon>
        <taxon>Eubacteriales</taxon>
        <taxon>Clostridiaceae</taxon>
        <taxon>Clostridium</taxon>
    </lineage>
</organism>
<dbReference type="SUPFAM" id="SSF53756">
    <property type="entry name" value="UDP-Glycosyltransferase/glycogen phosphorylase"/>
    <property type="match status" value="1"/>
</dbReference>
<dbReference type="AlphaFoldDB" id="A0A2S6FZC7"/>
<keyword evidence="3" id="KW-0328">Glycosyltransferase</keyword>
<keyword evidence="4 7" id="KW-0808">Transferase</keyword>
<dbReference type="Pfam" id="PF06925">
    <property type="entry name" value="MGDG_synth"/>
    <property type="match status" value="1"/>
</dbReference>
<proteinExistence type="inferred from homology"/>
<dbReference type="InterPro" id="IPR007235">
    <property type="entry name" value="Glyco_trans_28_C"/>
</dbReference>
<dbReference type="PANTHER" id="PTHR43025">
    <property type="entry name" value="MONOGALACTOSYLDIACYLGLYCEROL SYNTHASE"/>
    <property type="match status" value="1"/>
</dbReference>
<comment type="caution">
    <text evidence="7">The sequence shown here is derived from an EMBL/GenBank/DDBJ whole genome shotgun (WGS) entry which is preliminary data.</text>
</comment>
<feature type="domain" description="Glycosyl transferase family 28 C-terminal" evidence="5">
    <location>
        <begin position="204"/>
        <end position="348"/>
    </location>
</feature>
<dbReference type="PANTHER" id="PTHR43025:SF3">
    <property type="entry name" value="MONOGALACTOSYLDIACYLGLYCEROL SYNTHASE 1, CHLOROPLASTIC"/>
    <property type="match status" value="1"/>
</dbReference>
<protein>
    <submittedName>
        <fullName evidence="7">Processive 1,2-diacylglycerol beta-glucosyltransferase</fullName>
    </submittedName>
</protein>
<dbReference type="GO" id="GO:0016758">
    <property type="term" value="F:hexosyltransferase activity"/>
    <property type="evidence" value="ECO:0007669"/>
    <property type="project" value="InterPro"/>
</dbReference>
<dbReference type="OrthoDB" id="9815663at2"/>
<evidence type="ECO:0000256" key="1">
    <source>
        <dbReference type="ARBA" id="ARBA00004370"/>
    </source>
</evidence>
<comment type="similarity">
    <text evidence="2">Belongs to the glycosyltransferase 28 family.</text>
</comment>
<dbReference type="GO" id="GO:0016020">
    <property type="term" value="C:membrane"/>
    <property type="evidence" value="ECO:0007669"/>
    <property type="project" value="UniProtKB-SubCell"/>
</dbReference>
<evidence type="ECO:0000313" key="7">
    <source>
        <dbReference type="EMBL" id="PPK48931.1"/>
    </source>
</evidence>
<dbReference type="GO" id="GO:0009247">
    <property type="term" value="P:glycolipid biosynthetic process"/>
    <property type="evidence" value="ECO:0007669"/>
    <property type="project" value="InterPro"/>
</dbReference>
<evidence type="ECO:0000259" key="6">
    <source>
        <dbReference type="Pfam" id="PF06925"/>
    </source>
</evidence>
<name>A0A2S6FZC7_9CLOT</name>
<evidence type="ECO:0000256" key="2">
    <source>
        <dbReference type="ARBA" id="ARBA00006962"/>
    </source>
</evidence>
<dbReference type="Proteomes" id="UP000239863">
    <property type="component" value="Unassembled WGS sequence"/>
</dbReference>
<evidence type="ECO:0000256" key="4">
    <source>
        <dbReference type="ARBA" id="ARBA00022679"/>
    </source>
</evidence>
<accession>A0A2S6FZC7</accession>
<dbReference type="RefSeq" id="WP_104409359.1">
    <property type="nucleotide sequence ID" value="NZ_PTIS01000003.1"/>
</dbReference>
<comment type="subcellular location">
    <subcellularLocation>
        <location evidence="1">Membrane</location>
    </subcellularLocation>
</comment>
<sequence length="370" mass="40911">MKLLILSVSAGGGHINAAEAIKTHTELNIPNSEVKIIDTIKYINPLLDKLIIGSYLKSIRIYPSIFGLLYNHTENDGGLTTISERFNTLMSIKVLTLINKFDPDLIISTHPFSTGMLSVLKAKNKLNKPNITIMTDYAPHNSWIHPDVDAYVVATEEMGKQMALRGVDSNKIFSLGIPVHPDFLHHENRNKILLDLDLDPNKFTLLLMGGSLGMGKILEVYEQISEIPIDFQIIAIAGNNKKLLNSLKKAVMISNKPTKIIGFSDDINNFMKCADLLITKPGGLTISEALISNLPLAIFSAIPGQEEKNAEFLLKHDLAIDLGTGTDCKFKIQELIKDPYKLNTMKTNCKAFAKPNGGKDIISLMEDMVK</sequence>
<dbReference type="InterPro" id="IPR009695">
    <property type="entry name" value="Diacylglyc_glucosyltr_N"/>
</dbReference>